<reference evidence="2 3" key="1">
    <citation type="submission" date="2013-05" db="EMBL/GenBank/DDBJ databases">
        <title>Draft genome of the parasitic nematode Anyclostoma ceylanicum.</title>
        <authorList>
            <person name="Mitreva M."/>
        </authorList>
    </citation>
    <scope>NUCLEOTIDE SEQUENCE [LARGE SCALE GENOMIC DNA]</scope>
</reference>
<dbReference type="Proteomes" id="UP000054495">
    <property type="component" value="Unassembled WGS sequence"/>
</dbReference>
<dbReference type="AlphaFoldDB" id="A0A0D6LHH9"/>
<accession>A0A0D6LHH9</accession>
<feature type="region of interest" description="Disordered" evidence="1">
    <location>
        <begin position="53"/>
        <end position="89"/>
    </location>
</feature>
<organism evidence="2 3">
    <name type="scientific">Ancylostoma ceylanicum</name>
    <dbReference type="NCBI Taxonomy" id="53326"/>
    <lineage>
        <taxon>Eukaryota</taxon>
        <taxon>Metazoa</taxon>
        <taxon>Ecdysozoa</taxon>
        <taxon>Nematoda</taxon>
        <taxon>Chromadorea</taxon>
        <taxon>Rhabditida</taxon>
        <taxon>Rhabditina</taxon>
        <taxon>Rhabditomorpha</taxon>
        <taxon>Strongyloidea</taxon>
        <taxon>Ancylostomatidae</taxon>
        <taxon>Ancylostomatinae</taxon>
        <taxon>Ancylostoma</taxon>
    </lineage>
</organism>
<sequence length="89" mass="9586">MADCRLARGHECSQCGKRFKVLSSDDGIPGFPRVEAIFLPVLWPSVPTAIPTARTRSHTFESAEYNRSSSTAKSTSASSGHRLSTTTTA</sequence>
<protein>
    <submittedName>
        <fullName evidence="2">Uncharacterized protein</fullName>
    </submittedName>
</protein>
<feature type="compositionally biased region" description="Low complexity" evidence="1">
    <location>
        <begin position="68"/>
        <end position="79"/>
    </location>
</feature>
<name>A0A0D6LHH9_9BILA</name>
<proteinExistence type="predicted"/>
<evidence type="ECO:0000313" key="2">
    <source>
        <dbReference type="EMBL" id="EPB70633.1"/>
    </source>
</evidence>
<dbReference type="EMBL" id="KE125175">
    <property type="protein sequence ID" value="EPB70633.1"/>
    <property type="molecule type" value="Genomic_DNA"/>
</dbReference>
<evidence type="ECO:0000313" key="3">
    <source>
        <dbReference type="Proteomes" id="UP000054495"/>
    </source>
</evidence>
<gene>
    <name evidence="2" type="ORF">ANCCEY_10262</name>
</gene>
<keyword evidence="3" id="KW-1185">Reference proteome</keyword>
<evidence type="ECO:0000256" key="1">
    <source>
        <dbReference type="SAM" id="MobiDB-lite"/>
    </source>
</evidence>